<sequence>MKELFEKRFKYYKELGDKTFVQLTDEQVLWQYNPESNSVATIVKHVSGNMISRWTNFLTEDGEKSWRNRDSEFENDIHSKTEMLEIWEKGWRVLFDALNQINEDLWQTEITIRGEKHSVLDAVLRQLAHYPYHIGQIIYLAKMMKNDEWKTLSIARNKSAEYNLEMLKNQSADEIQENASPVCFAKSEEVRSEFKD</sequence>
<dbReference type="Proteomes" id="UP000831460">
    <property type="component" value="Chromosome"/>
</dbReference>
<reference evidence="1 2" key="1">
    <citation type="submission" date="2022-03" db="EMBL/GenBank/DDBJ databases">
        <title>Chryseobacterium sp. isolated from particulate matters in swine house.</title>
        <authorList>
            <person name="Won M."/>
            <person name="Kim S.-J."/>
            <person name="Kwon S.-W."/>
        </authorList>
    </citation>
    <scope>NUCLEOTIDE SEQUENCE [LARGE SCALE GENOMIC DNA]</scope>
    <source>
        <strain evidence="1 2">SC2-2</strain>
    </source>
</reference>
<evidence type="ECO:0000313" key="1">
    <source>
        <dbReference type="EMBL" id="UOE41961.1"/>
    </source>
</evidence>
<dbReference type="InterPro" id="IPR034660">
    <property type="entry name" value="DinB/YfiT-like"/>
</dbReference>
<dbReference type="EMBL" id="CP094532">
    <property type="protein sequence ID" value="UOE41961.1"/>
    <property type="molecule type" value="Genomic_DNA"/>
</dbReference>
<name>A0ABY4BRZ1_9FLAO</name>
<gene>
    <name evidence="1" type="ORF">MTP09_04830</name>
</gene>
<dbReference type="InterPro" id="IPR011466">
    <property type="entry name" value="DUF1572"/>
</dbReference>
<dbReference type="Gene3D" id="1.20.120.450">
    <property type="entry name" value="dinb family like domain"/>
    <property type="match status" value="1"/>
</dbReference>
<accession>A0ABY4BRZ1</accession>
<dbReference type="SUPFAM" id="SSF109854">
    <property type="entry name" value="DinB/YfiT-like putative metalloenzymes"/>
    <property type="match status" value="1"/>
</dbReference>
<protein>
    <submittedName>
        <fullName evidence="1">DUF1572 domain-containing protein</fullName>
    </submittedName>
</protein>
<proteinExistence type="predicted"/>
<organism evidence="1 2">
    <name type="scientific">Chryseobacterium suipulveris</name>
    <dbReference type="NCBI Taxonomy" id="2929800"/>
    <lineage>
        <taxon>Bacteria</taxon>
        <taxon>Pseudomonadati</taxon>
        <taxon>Bacteroidota</taxon>
        <taxon>Flavobacteriia</taxon>
        <taxon>Flavobacteriales</taxon>
        <taxon>Weeksellaceae</taxon>
        <taxon>Chryseobacterium group</taxon>
        <taxon>Chryseobacterium</taxon>
    </lineage>
</organism>
<dbReference type="RefSeq" id="WP_243550883.1">
    <property type="nucleotide sequence ID" value="NZ_CP094532.1"/>
</dbReference>
<evidence type="ECO:0000313" key="2">
    <source>
        <dbReference type="Proteomes" id="UP000831460"/>
    </source>
</evidence>
<dbReference type="Pfam" id="PF07609">
    <property type="entry name" value="DUF1572"/>
    <property type="match status" value="1"/>
</dbReference>
<keyword evidence="2" id="KW-1185">Reference proteome</keyword>